<dbReference type="RefSeq" id="WP_190703236.1">
    <property type="nucleotide sequence ID" value="NZ_JAMPKX010000015.1"/>
</dbReference>
<evidence type="ECO:0000313" key="3">
    <source>
        <dbReference type="Proteomes" id="UP001482513"/>
    </source>
</evidence>
<evidence type="ECO:0000313" key="2">
    <source>
        <dbReference type="EMBL" id="MEP0949747.1"/>
    </source>
</evidence>
<dbReference type="EMBL" id="JAMPKX010000015">
    <property type="protein sequence ID" value="MEP0949747.1"/>
    <property type="molecule type" value="Genomic_DNA"/>
</dbReference>
<name>A0ABV0KAF1_9CYAN</name>
<dbReference type="Proteomes" id="UP001482513">
    <property type="component" value="Unassembled WGS sequence"/>
</dbReference>
<keyword evidence="1" id="KW-0812">Transmembrane</keyword>
<organism evidence="2 3">
    <name type="scientific">Leptolyngbya subtilissima DQ-A4</name>
    <dbReference type="NCBI Taxonomy" id="2933933"/>
    <lineage>
        <taxon>Bacteria</taxon>
        <taxon>Bacillati</taxon>
        <taxon>Cyanobacteriota</taxon>
        <taxon>Cyanophyceae</taxon>
        <taxon>Leptolyngbyales</taxon>
        <taxon>Leptolyngbyaceae</taxon>
        <taxon>Leptolyngbya group</taxon>
        <taxon>Leptolyngbya</taxon>
    </lineage>
</organism>
<gene>
    <name evidence="2" type="ORF">NC992_22930</name>
</gene>
<proteinExistence type="predicted"/>
<comment type="caution">
    <text evidence="2">The sequence shown here is derived from an EMBL/GenBank/DDBJ whole genome shotgun (WGS) entry which is preliminary data.</text>
</comment>
<protein>
    <submittedName>
        <fullName evidence="2">Uncharacterized protein</fullName>
    </submittedName>
</protein>
<accession>A0ABV0KAF1</accession>
<keyword evidence="3" id="KW-1185">Reference proteome</keyword>
<sequence length="147" mass="16119">MKLPTLKAKGALTAITLMLPLGLIGTVVWEQEARAQQNSPSKLSDSLPDGVYLYSDVPQPDQIQHTYIVFEKEQGKVVGALYTPQSEFACFTGEQEGNQLEVKAVPSEASQSFEATAKLSELHRIDSYSTNDQRILSICKQDATSVN</sequence>
<keyword evidence="1" id="KW-0472">Membrane</keyword>
<keyword evidence="1" id="KW-1133">Transmembrane helix</keyword>
<feature type="transmembrane region" description="Helical" evidence="1">
    <location>
        <begin position="12"/>
        <end position="29"/>
    </location>
</feature>
<reference evidence="2 3" key="1">
    <citation type="submission" date="2022-04" db="EMBL/GenBank/DDBJ databases">
        <title>Positive selection, recombination, and allopatry shape intraspecific diversity of widespread and dominant cyanobacteria.</title>
        <authorList>
            <person name="Wei J."/>
            <person name="Shu W."/>
            <person name="Hu C."/>
        </authorList>
    </citation>
    <scope>NUCLEOTIDE SEQUENCE [LARGE SCALE GENOMIC DNA]</scope>
    <source>
        <strain evidence="2 3">DQ-A4</strain>
    </source>
</reference>
<evidence type="ECO:0000256" key="1">
    <source>
        <dbReference type="SAM" id="Phobius"/>
    </source>
</evidence>